<evidence type="ECO:0000256" key="1">
    <source>
        <dbReference type="SAM" id="MobiDB-lite"/>
    </source>
</evidence>
<protein>
    <submittedName>
        <fullName evidence="3">Uncharacterized protein</fullName>
    </submittedName>
</protein>
<proteinExistence type="predicted"/>
<organism evidence="3 4">
    <name type="scientific">Vagococcus carniphilus</name>
    <dbReference type="NCBI Taxonomy" id="218144"/>
    <lineage>
        <taxon>Bacteria</taxon>
        <taxon>Bacillati</taxon>
        <taxon>Bacillota</taxon>
        <taxon>Bacilli</taxon>
        <taxon>Lactobacillales</taxon>
        <taxon>Enterococcaceae</taxon>
        <taxon>Vagococcus</taxon>
    </lineage>
</organism>
<accession>A0AAW8UAQ5</accession>
<dbReference type="EMBL" id="JARQBZ010000029">
    <property type="protein sequence ID" value="MDT2834912.1"/>
    <property type="molecule type" value="Genomic_DNA"/>
</dbReference>
<keyword evidence="2" id="KW-0812">Transmembrane</keyword>
<keyword evidence="2" id="KW-0472">Membrane</keyword>
<reference evidence="3" key="1">
    <citation type="submission" date="2023-03" db="EMBL/GenBank/DDBJ databases">
        <authorList>
            <person name="Shen W."/>
            <person name="Cai J."/>
        </authorList>
    </citation>
    <scope>NUCLEOTIDE SEQUENCE</scope>
    <source>
        <strain evidence="3">P96-3</strain>
    </source>
</reference>
<gene>
    <name evidence="3" type="ORF">P7H70_12775</name>
</gene>
<feature type="region of interest" description="Disordered" evidence="1">
    <location>
        <begin position="91"/>
        <end position="122"/>
    </location>
</feature>
<dbReference type="RefSeq" id="WP_311985608.1">
    <property type="nucleotide sequence ID" value="NZ_JARQBZ010000029.1"/>
</dbReference>
<name>A0AAW8UAQ5_9ENTE</name>
<sequence>MKDYIVVADQFSITVDNVKEIGKIPDILNLWLNHLNLLKLHYFLVMCSGFLMTLIAQLFNYRSNGSIFNKNKKIDIILAENRALQTQLITVQKKDTKRKSKKKRLQHKKKERKEKRIKKNNL</sequence>
<evidence type="ECO:0000313" key="4">
    <source>
        <dbReference type="Proteomes" id="UP001268577"/>
    </source>
</evidence>
<comment type="caution">
    <text evidence="3">The sequence shown here is derived from an EMBL/GenBank/DDBJ whole genome shotgun (WGS) entry which is preliminary data.</text>
</comment>
<evidence type="ECO:0000313" key="3">
    <source>
        <dbReference type="EMBL" id="MDT2834912.1"/>
    </source>
</evidence>
<evidence type="ECO:0000256" key="2">
    <source>
        <dbReference type="SAM" id="Phobius"/>
    </source>
</evidence>
<feature type="compositionally biased region" description="Basic residues" evidence="1">
    <location>
        <begin position="95"/>
        <end position="122"/>
    </location>
</feature>
<feature type="transmembrane region" description="Helical" evidence="2">
    <location>
        <begin position="40"/>
        <end position="61"/>
    </location>
</feature>
<dbReference type="AlphaFoldDB" id="A0AAW8UAQ5"/>
<keyword evidence="2" id="KW-1133">Transmembrane helix</keyword>
<dbReference type="Proteomes" id="UP001268577">
    <property type="component" value="Unassembled WGS sequence"/>
</dbReference>